<evidence type="ECO:0000259" key="1">
    <source>
        <dbReference type="Pfam" id="PF00723"/>
    </source>
</evidence>
<dbReference type="EMBL" id="MTSL01000097">
    <property type="protein sequence ID" value="PJF18903.1"/>
    <property type="molecule type" value="Genomic_DNA"/>
</dbReference>
<keyword evidence="2" id="KW-0378">Hydrolase</keyword>
<dbReference type="SUPFAM" id="SSF48208">
    <property type="entry name" value="Six-hairpin glycosidases"/>
    <property type="match status" value="1"/>
</dbReference>
<dbReference type="InterPro" id="IPR008928">
    <property type="entry name" value="6-hairpin_glycosidase_sf"/>
</dbReference>
<name>A0A2H9TMC3_9FUNG</name>
<comment type="caution">
    <text evidence="2">The sequence shown here is derived from an EMBL/GenBank/DDBJ whole genome shotgun (WGS) entry which is preliminary data.</text>
</comment>
<dbReference type="Gene3D" id="1.50.10.10">
    <property type="match status" value="1"/>
</dbReference>
<dbReference type="GO" id="GO:0005975">
    <property type="term" value="P:carbohydrate metabolic process"/>
    <property type="evidence" value="ECO:0007669"/>
    <property type="project" value="InterPro"/>
</dbReference>
<reference evidence="2 3" key="1">
    <citation type="submission" date="2016-10" db="EMBL/GenBank/DDBJ databases">
        <title>The genome of Paramicrosporidium saccamoebae is the missing link in understanding Cryptomycota and Microsporidia evolution.</title>
        <authorList>
            <person name="Quandt C.A."/>
            <person name="Beaudet D."/>
            <person name="Corsaro D."/>
            <person name="Michel R."/>
            <person name="Corradi N."/>
            <person name="James T."/>
        </authorList>
    </citation>
    <scope>NUCLEOTIDE SEQUENCE [LARGE SCALE GENOMIC DNA]</scope>
    <source>
        <strain evidence="2 3">KSL3</strain>
    </source>
</reference>
<dbReference type="InterPro" id="IPR011613">
    <property type="entry name" value="GH15-like"/>
</dbReference>
<dbReference type="PANTHER" id="PTHR31616:SF0">
    <property type="entry name" value="GLUCAN 1,4-ALPHA-GLUCOSIDASE"/>
    <property type="match status" value="1"/>
</dbReference>
<evidence type="ECO:0000313" key="3">
    <source>
        <dbReference type="Proteomes" id="UP000240830"/>
    </source>
</evidence>
<dbReference type="PANTHER" id="PTHR31616">
    <property type="entry name" value="TREHALASE"/>
    <property type="match status" value="1"/>
</dbReference>
<sequence length="651" mass="73692">MEWLEIYTRSRCPLVFGQLLTRVGGGFYQISPSECSGWTPKQLYLPSSNVLVTRFLGAAGGIGQVTDFLPVTSINSKAAGSISDELLRQTLQVNDKAQEKLLPGIKARAKGWPWLVRKVEAVRGSVKFRLRCQPAFDYGRMSHRIEEGETTKSFISDDMTLELSAHPLSLGGGTKEVEWKVVDEQITYPETGQTVQLPMLEGSFELGEHQAIIFLLRQPLDEEEPCPSAETLQHLLHETNDYWHRWLSNCTYRGRWREMVNRSALVLKLMTFAPTGAIIAAPTTSLPETLGGEKNWDYRFTWIRDAAFTVYAFLRIGLKEEAADFMTWIEHRCREIADPDPAGLRLMYDIRGFHPTVKVDAVGGDESILAGELTLEHWTGYKDSRPVRIGNLAAFQHQLDIYGELLDAIYLCDKWVRPISYDFWKIIRDRIIPHVLRRWNDPDHGIWEGRGPPEHHVYSKVMAWVALDRAIRLSQKRSLPGLIPTWTTARDAIYTSVMDGGYNDTLGVFTQYYGGPTLDASNLIMPLVFFLPPDDPRFLRTLERTLLPPKLGGLTVNHLVFRFNRQADDLEGTFTICSFWLVEALARAGKRNPKFLAESRLLFEDIIGYANHLGLFSEEIGLDGSALGNFPQAFTHLSLISAAFNLDRTLG</sequence>
<dbReference type="STRING" id="1246581.A0A2H9TMC3"/>
<accession>A0A2H9TMC3</accession>
<dbReference type="InterPro" id="IPR012341">
    <property type="entry name" value="6hp_glycosidase-like_sf"/>
</dbReference>
<dbReference type="AlphaFoldDB" id="A0A2H9TMC3"/>
<gene>
    <name evidence="2" type="ORF">PSACC_01306</name>
</gene>
<proteinExistence type="predicted"/>
<feature type="domain" description="GH15-like" evidence="1">
    <location>
        <begin position="257"/>
        <end position="643"/>
    </location>
</feature>
<keyword evidence="3" id="KW-1185">Reference proteome</keyword>
<dbReference type="GO" id="GO:0004553">
    <property type="term" value="F:hydrolase activity, hydrolyzing O-glycosyl compounds"/>
    <property type="evidence" value="ECO:0007669"/>
    <property type="project" value="TreeGrafter"/>
</dbReference>
<dbReference type="OrthoDB" id="406733at2759"/>
<evidence type="ECO:0000313" key="2">
    <source>
        <dbReference type="EMBL" id="PJF18903.1"/>
    </source>
</evidence>
<dbReference type="Proteomes" id="UP000240830">
    <property type="component" value="Unassembled WGS sequence"/>
</dbReference>
<dbReference type="Pfam" id="PF00723">
    <property type="entry name" value="Glyco_hydro_15"/>
    <property type="match status" value="1"/>
</dbReference>
<organism evidence="2 3">
    <name type="scientific">Paramicrosporidium saccamoebae</name>
    <dbReference type="NCBI Taxonomy" id="1246581"/>
    <lineage>
        <taxon>Eukaryota</taxon>
        <taxon>Fungi</taxon>
        <taxon>Fungi incertae sedis</taxon>
        <taxon>Cryptomycota</taxon>
        <taxon>Cryptomycota incertae sedis</taxon>
        <taxon>Paramicrosporidium</taxon>
    </lineage>
</organism>
<protein>
    <submittedName>
        <fullName evidence="2">Glycosyl hydrolase, family 15</fullName>
    </submittedName>
</protein>